<dbReference type="InterPro" id="IPR016024">
    <property type="entry name" value="ARM-type_fold"/>
</dbReference>
<comment type="function">
    <text evidence="5">Functions as an E3 ubiquitin ligase.</text>
</comment>
<dbReference type="Pfam" id="PF04564">
    <property type="entry name" value="U-box"/>
    <property type="match status" value="1"/>
</dbReference>
<evidence type="ECO:0000256" key="5">
    <source>
        <dbReference type="RuleBase" id="RU369093"/>
    </source>
</evidence>
<comment type="catalytic activity">
    <reaction evidence="1 5">
        <text>S-ubiquitinyl-[E2 ubiquitin-conjugating enzyme]-L-cysteine + [acceptor protein]-L-lysine = [E2 ubiquitin-conjugating enzyme]-L-cysteine + N(6)-ubiquitinyl-[acceptor protein]-L-lysine.</text>
        <dbReference type="EC" id="2.3.2.27"/>
    </reaction>
</comment>
<comment type="caution">
    <text evidence="7">The sequence shown here is derived from an EMBL/GenBank/DDBJ whole genome shotgun (WGS) entry which is preliminary data.</text>
</comment>
<evidence type="ECO:0000256" key="4">
    <source>
        <dbReference type="ARBA" id="ARBA00022786"/>
    </source>
</evidence>
<dbReference type="GO" id="GO:0061630">
    <property type="term" value="F:ubiquitin protein ligase activity"/>
    <property type="evidence" value="ECO:0007669"/>
    <property type="project" value="UniProtKB-UniRule"/>
</dbReference>
<name>A0AAP0BB87_9ASPA</name>
<sequence length="425" mass="45605">MGRKEESVQLPNLEVKVPSFFRCPISLDVMRSPVSLCTGVTYDRASIQQWLDFGNNTCPATMQSLPSTDFVPNLTLRRLINLWSATAAANAAAPTARRPPAANILGELSTSCDPIPLLRGLADFFIDADNNESEKNELVGGGGCAAVVNSVLVRNVGRIDILEAAARVLALILGADWIEESSRRMAASSLIADLNASVPALISILKEGKTMESRVESARVLGAVLSSSDQESKASIADKSDLIPELIRLIGEEKMDRSAMDAGLECLDAIFGIRRARLRMVREGIVPAAVTVLMAEASVAPASTAEKALRLLEGASGIAEGRSAICQASEECLGAVLHRMMKVGREGMEAAMTVLWNVCHRFQDRRAMEAVTADAGGMTKILLLMQSNCSPAVRQMSGDLLKIFRVNSKSSLAAYDTKTTHIMPF</sequence>
<dbReference type="InterPro" id="IPR058678">
    <property type="entry name" value="ARM_PUB"/>
</dbReference>
<dbReference type="SUPFAM" id="SSF48371">
    <property type="entry name" value="ARM repeat"/>
    <property type="match status" value="1"/>
</dbReference>
<organism evidence="7 8">
    <name type="scientific">Platanthera zijinensis</name>
    <dbReference type="NCBI Taxonomy" id="2320716"/>
    <lineage>
        <taxon>Eukaryota</taxon>
        <taxon>Viridiplantae</taxon>
        <taxon>Streptophyta</taxon>
        <taxon>Embryophyta</taxon>
        <taxon>Tracheophyta</taxon>
        <taxon>Spermatophyta</taxon>
        <taxon>Magnoliopsida</taxon>
        <taxon>Liliopsida</taxon>
        <taxon>Asparagales</taxon>
        <taxon>Orchidaceae</taxon>
        <taxon>Orchidoideae</taxon>
        <taxon>Orchideae</taxon>
        <taxon>Orchidinae</taxon>
        <taxon>Platanthera</taxon>
    </lineage>
</organism>
<accession>A0AAP0BB87</accession>
<dbReference type="AlphaFoldDB" id="A0AAP0BB87"/>
<feature type="domain" description="U-box" evidence="6">
    <location>
        <begin position="16"/>
        <end position="90"/>
    </location>
</feature>
<reference evidence="7 8" key="1">
    <citation type="journal article" date="2022" name="Nat. Plants">
        <title>Genomes of leafy and leafless Platanthera orchids illuminate the evolution of mycoheterotrophy.</title>
        <authorList>
            <person name="Li M.H."/>
            <person name="Liu K.W."/>
            <person name="Li Z."/>
            <person name="Lu H.C."/>
            <person name="Ye Q.L."/>
            <person name="Zhang D."/>
            <person name="Wang J.Y."/>
            <person name="Li Y.F."/>
            <person name="Zhong Z.M."/>
            <person name="Liu X."/>
            <person name="Yu X."/>
            <person name="Liu D.K."/>
            <person name="Tu X.D."/>
            <person name="Liu B."/>
            <person name="Hao Y."/>
            <person name="Liao X.Y."/>
            <person name="Jiang Y.T."/>
            <person name="Sun W.H."/>
            <person name="Chen J."/>
            <person name="Chen Y.Q."/>
            <person name="Ai Y."/>
            <person name="Zhai J.W."/>
            <person name="Wu S.S."/>
            <person name="Zhou Z."/>
            <person name="Hsiao Y.Y."/>
            <person name="Wu W.L."/>
            <person name="Chen Y.Y."/>
            <person name="Lin Y.F."/>
            <person name="Hsu J.L."/>
            <person name="Li C.Y."/>
            <person name="Wang Z.W."/>
            <person name="Zhao X."/>
            <person name="Zhong W.Y."/>
            <person name="Ma X.K."/>
            <person name="Ma L."/>
            <person name="Huang J."/>
            <person name="Chen G.Z."/>
            <person name="Huang M.Z."/>
            <person name="Huang L."/>
            <person name="Peng D.H."/>
            <person name="Luo Y.B."/>
            <person name="Zou S.Q."/>
            <person name="Chen S.P."/>
            <person name="Lan S."/>
            <person name="Tsai W.C."/>
            <person name="Van de Peer Y."/>
            <person name="Liu Z.J."/>
        </authorList>
    </citation>
    <scope>NUCLEOTIDE SEQUENCE [LARGE SCALE GENOMIC DNA]</scope>
    <source>
        <strain evidence="7">Lor287</strain>
    </source>
</reference>
<dbReference type="Pfam" id="PF25598">
    <property type="entry name" value="ARM_PUB"/>
    <property type="match status" value="1"/>
</dbReference>
<dbReference type="GO" id="GO:0016567">
    <property type="term" value="P:protein ubiquitination"/>
    <property type="evidence" value="ECO:0007669"/>
    <property type="project" value="UniProtKB-UniRule"/>
</dbReference>
<dbReference type="Gene3D" id="1.25.10.10">
    <property type="entry name" value="Leucine-rich Repeat Variant"/>
    <property type="match status" value="1"/>
</dbReference>
<protein>
    <recommendedName>
        <fullName evidence="5 6">U-box domain-containing protein</fullName>
        <ecNumber evidence="5">2.3.2.27</ecNumber>
    </recommendedName>
    <alternativeName>
        <fullName evidence="5">RING-type E3 ubiquitin transferase PUB</fullName>
    </alternativeName>
</protein>
<dbReference type="SUPFAM" id="SSF57850">
    <property type="entry name" value="RING/U-box"/>
    <property type="match status" value="1"/>
</dbReference>
<dbReference type="InterPro" id="IPR003613">
    <property type="entry name" value="Ubox_domain"/>
</dbReference>
<gene>
    <name evidence="7" type="primary">PUB27</name>
    <name evidence="7" type="ORF">KSP39_PZI014603</name>
</gene>
<keyword evidence="3 5" id="KW-0808">Transferase</keyword>
<dbReference type="PANTHER" id="PTHR22849:SF163">
    <property type="entry name" value="U-BOX DOMAIN-CONTAINING PROTEIN"/>
    <property type="match status" value="1"/>
</dbReference>
<evidence type="ECO:0000256" key="2">
    <source>
        <dbReference type="ARBA" id="ARBA00004906"/>
    </source>
</evidence>
<keyword evidence="4 5" id="KW-0833">Ubl conjugation pathway</keyword>
<dbReference type="FunFam" id="3.30.40.10:FF:000442">
    <property type="entry name" value="RING-type E3 ubiquitin transferase"/>
    <property type="match status" value="1"/>
</dbReference>
<dbReference type="EMBL" id="JBBWWQ010000012">
    <property type="protein sequence ID" value="KAK8934935.1"/>
    <property type="molecule type" value="Genomic_DNA"/>
</dbReference>
<dbReference type="Proteomes" id="UP001418222">
    <property type="component" value="Unassembled WGS sequence"/>
</dbReference>
<dbReference type="InterPro" id="IPR045185">
    <property type="entry name" value="PUB22/23/24-like"/>
</dbReference>
<evidence type="ECO:0000313" key="7">
    <source>
        <dbReference type="EMBL" id="KAK8934935.1"/>
    </source>
</evidence>
<proteinExistence type="predicted"/>
<keyword evidence="8" id="KW-1185">Reference proteome</keyword>
<dbReference type="PANTHER" id="PTHR22849">
    <property type="entry name" value="WDSAM1 PROTEIN"/>
    <property type="match status" value="1"/>
</dbReference>
<dbReference type="InterPro" id="IPR013083">
    <property type="entry name" value="Znf_RING/FYVE/PHD"/>
</dbReference>
<dbReference type="InterPro" id="IPR011989">
    <property type="entry name" value="ARM-like"/>
</dbReference>
<evidence type="ECO:0000256" key="3">
    <source>
        <dbReference type="ARBA" id="ARBA00022679"/>
    </source>
</evidence>
<dbReference type="EC" id="2.3.2.27" evidence="5"/>
<dbReference type="PROSITE" id="PS51698">
    <property type="entry name" value="U_BOX"/>
    <property type="match status" value="1"/>
</dbReference>
<evidence type="ECO:0000256" key="1">
    <source>
        <dbReference type="ARBA" id="ARBA00000900"/>
    </source>
</evidence>
<dbReference type="Gene3D" id="3.30.40.10">
    <property type="entry name" value="Zinc/RING finger domain, C3HC4 (zinc finger)"/>
    <property type="match status" value="1"/>
</dbReference>
<dbReference type="InterPro" id="IPR045210">
    <property type="entry name" value="RING-Ubox_PUB"/>
</dbReference>
<dbReference type="SMART" id="SM00504">
    <property type="entry name" value="Ubox"/>
    <property type="match status" value="1"/>
</dbReference>
<dbReference type="CDD" id="cd16664">
    <property type="entry name" value="RING-Ubox_PUB"/>
    <property type="match status" value="1"/>
</dbReference>
<evidence type="ECO:0000313" key="8">
    <source>
        <dbReference type="Proteomes" id="UP001418222"/>
    </source>
</evidence>
<comment type="pathway">
    <text evidence="2 5">Protein modification; protein ubiquitination.</text>
</comment>
<evidence type="ECO:0000259" key="6">
    <source>
        <dbReference type="PROSITE" id="PS51698"/>
    </source>
</evidence>